<dbReference type="Proteomes" id="UP000812440">
    <property type="component" value="Chromosome 9"/>
</dbReference>
<dbReference type="OrthoDB" id="8627217at2759"/>
<proteinExistence type="predicted"/>
<organism evidence="1 2">
    <name type="scientific">Hymenochirus boettgeri</name>
    <name type="common">Congo dwarf clawed frog</name>
    <dbReference type="NCBI Taxonomy" id="247094"/>
    <lineage>
        <taxon>Eukaryota</taxon>
        <taxon>Metazoa</taxon>
        <taxon>Chordata</taxon>
        <taxon>Craniata</taxon>
        <taxon>Vertebrata</taxon>
        <taxon>Euteleostomi</taxon>
        <taxon>Amphibia</taxon>
        <taxon>Batrachia</taxon>
        <taxon>Anura</taxon>
        <taxon>Pipoidea</taxon>
        <taxon>Pipidae</taxon>
        <taxon>Pipinae</taxon>
        <taxon>Hymenochirus</taxon>
    </lineage>
</organism>
<keyword evidence="2" id="KW-1185">Reference proteome</keyword>
<evidence type="ECO:0000313" key="1">
    <source>
        <dbReference type="EMBL" id="KAG8432431.1"/>
    </source>
</evidence>
<protein>
    <submittedName>
        <fullName evidence="1">Uncharacterized protein</fullName>
    </submittedName>
</protein>
<sequence length="91" mass="10241">MQSQYNSQANTAKHGLYIESLNSDIPISHMTSGVSIKHLGIQTAYSNICNLMGCWSWEFRGTVLRLQCAISPIMSSLFAWPTVCCIITRWK</sequence>
<accession>A0A8T2IPJ2</accession>
<dbReference type="EMBL" id="JAACNH010000009">
    <property type="protein sequence ID" value="KAG8432431.1"/>
    <property type="molecule type" value="Genomic_DNA"/>
</dbReference>
<comment type="caution">
    <text evidence="1">The sequence shown here is derived from an EMBL/GenBank/DDBJ whole genome shotgun (WGS) entry which is preliminary data.</text>
</comment>
<gene>
    <name evidence="1" type="ORF">GDO86_016906</name>
</gene>
<name>A0A8T2IPJ2_9PIPI</name>
<dbReference type="AlphaFoldDB" id="A0A8T2IPJ2"/>
<reference evidence="1" key="1">
    <citation type="thesis" date="2020" institute="ProQuest LLC" country="789 East Eisenhower Parkway, Ann Arbor, MI, USA">
        <title>Comparative Genomics and Chromosome Evolution.</title>
        <authorList>
            <person name="Mudd A.B."/>
        </authorList>
    </citation>
    <scope>NUCLEOTIDE SEQUENCE</scope>
    <source>
        <strain evidence="1">Female2</strain>
        <tissue evidence="1">Blood</tissue>
    </source>
</reference>
<evidence type="ECO:0000313" key="2">
    <source>
        <dbReference type="Proteomes" id="UP000812440"/>
    </source>
</evidence>